<protein>
    <recommendedName>
        <fullName evidence="9">Protein translocase subunit SecE</fullName>
    </recommendedName>
</protein>
<dbReference type="PROSITE" id="PS01067">
    <property type="entry name" value="SECE_SEC61G"/>
    <property type="match status" value="1"/>
</dbReference>
<gene>
    <name evidence="9 10" type="primary">secE</name>
    <name evidence="10" type="ORF">NOR51B_2029</name>
</gene>
<dbReference type="Gene3D" id="1.20.5.1030">
    <property type="entry name" value="Preprotein translocase secy subunit"/>
    <property type="match status" value="1"/>
</dbReference>
<dbReference type="InterPro" id="IPR001901">
    <property type="entry name" value="Translocase_SecE/Sec61-g"/>
</dbReference>
<dbReference type="NCBIfam" id="TIGR00964">
    <property type="entry name" value="secE_bact"/>
    <property type="match status" value="1"/>
</dbReference>
<dbReference type="GO" id="GO:0008320">
    <property type="term" value="F:protein transmembrane transporter activity"/>
    <property type="evidence" value="ECO:0007669"/>
    <property type="project" value="UniProtKB-UniRule"/>
</dbReference>
<keyword evidence="6 9" id="KW-1133">Transmembrane helix</keyword>
<feature type="transmembrane region" description="Helical" evidence="9">
    <location>
        <begin position="56"/>
        <end position="85"/>
    </location>
</feature>
<comment type="function">
    <text evidence="9">Essential subunit of the Sec protein translocation channel SecYEG. Clamps together the 2 halves of SecY. May contact the channel plug during translocation.</text>
</comment>
<dbReference type="InterPro" id="IPR038379">
    <property type="entry name" value="SecE_sf"/>
</dbReference>
<evidence type="ECO:0000256" key="2">
    <source>
        <dbReference type="ARBA" id="ARBA00022448"/>
    </source>
</evidence>
<feature type="transmembrane region" description="Helical" evidence="9">
    <location>
        <begin position="106"/>
        <end position="124"/>
    </location>
</feature>
<evidence type="ECO:0000256" key="9">
    <source>
        <dbReference type="HAMAP-Rule" id="MF_00422"/>
    </source>
</evidence>
<dbReference type="Pfam" id="PF00584">
    <property type="entry name" value="SecE"/>
    <property type="match status" value="1"/>
</dbReference>
<evidence type="ECO:0000256" key="6">
    <source>
        <dbReference type="ARBA" id="ARBA00022989"/>
    </source>
</evidence>
<name>B8KWE8_9GAMM</name>
<dbReference type="GO" id="GO:0006605">
    <property type="term" value="P:protein targeting"/>
    <property type="evidence" value="ECO:0007669"/>
    <property type="project" value="UniProtKB-UniRule"/>
</dbReference>
<evidence type="ECO:0000256" key="4">
    <source>
        <dbReference type="ARBA" id="ARBA00022692"/>
    </source>
</evidence>
<evidence type="ECO:0000256" key="1">
    <source>
        <dbReference type="ARBA" id="ARBA00004370"/>
    </source>
</evidence>
<evidence type="ECO:0000256" key="7">
    <source>
        <dbReference type="ARBA" id="ARBA00023010"/>
    </source>
</evidence>
<comment type="subunit">
    <text evidence="9">Component of the Sec protein translocase complex. Heterotrimer consisting of SecY, SecE and SecG subunits. The heterotrimers can form oligomers, although 1 heterotrimer is thought to be able to translocate proteins. Interacts with the ribosome. Interacts with SecDF, and other proteins may be involved. Interacts with SecA.</text>
</comment>
<evidence type="ECO:0000256" key="8">
    <source>
        <dbReference type="ARBA" id="ARBA00023136"/>
    </source>
</evidence>
<dbReference type="NCBIfam" id="NF004379">
    <property type="entry name" value="PRK05740.2-5"/>
    <property type="match status" value="1"/>
</dbReference>
<feature type="transmembrane region" description="Helical" evidence="9">
    <location>
        <begin position="32"/>
        <end position="50"/>
    </location>
</feature>
<dbReference type="GO" id="GO:0005886">
    <property type="term" value="C:plasma membrane"/>
    <property type="evidence" value="ECO:0007669"/>
    <property type="project" value="UniProtKB-UniRule"/>
</dbReference>
<comment type="caution">
    <text evidence="9">Lacks conserved residue(s) required for the propagation of feature annotation.</text>
</comment>
<dbReference type="AlphaFoldDB" id="B8KWE8"/>
<dbReference type="InterPro" id="IPR005807">
    <property type="entry name" value="SecE_bac"/>
</dbReference>
<keyword evidence="2 9" id="KW-0813">Transport</keyword>
<dbReference type="PRINTS" id="PR01650">
    <property type="entry name" value="SECETRNLCASE"/>
</dbReference>
<proteinExistence type="inferred from homology"/>
<dbReference type="STRING" id="565045.NOR51B_2029"/>
<keyword evidence="5 9" id="KW-0653">Protein transport</keyword>
<dbReference type="GO" id="GO:0009306">
    <property type="term" value="P:protein secretion"/>
    <property type="evidence" value="ECO:0007669"/>
    <property type="project" value="UniProtKB-UniRule"/>
</dbReference>
<comment type="similarity">
    <text evidence="9">Belongs to the SecE/SEC61-gamma family.</text>
</comment>
<dbReference type="PANTHER" id="PTHR33910:SF1">
    <property type="entry name" value="PROTEIN TRANSLOCASE SUBUNIT SECE"/>
    <property type="match status" value="1"/>
</dbReference>
<keyword evidence="3 9" id="KW-1003">Cell membrane</keyword>
<sequence length="137" mass="14930">MAEIAEAVNPSLEWVIEMSETAATSRLDPLKWLLVVALVATAVVGNSYYADQSLLYRVLAMVVMAIAAGWVASTTVKGGAFWSLVKGARTEIRKVVWPTRQETTQTTLIVVVFVIVMALILWALDSLLGWVASMFIG</sequence>
<organism evidence="10 11">
    <name type="scientific">Luminiphilus syltensis NOR5-1B</name>
    <dbReference type="NCBI Taxonomy" id="565045"/>
    <lineage>
        <taxon>Bacteria</taxon>
        <taxon>Pseudomonadati</taxon>
        <taxon>Pseudomonadota</taxon>
        <taxon>Gammaproteobacteria</taxon>
        <taxon>Cellvibrionales</taxon>
        <taxon>Halieaceae</taxon>
        <taxon>Luminiphilus</taxon>
    </lineage>
</organism>
<comment type="subcellular location">
    <subcellularLocation>
        <location evidence="1">Membrane</location>
    </subcellularLocation>
</comment>
<dbReference type="GO" id="GO:0065002">
    <property type="term" value="P:intracellular protein transmembrane transport"/>
    <property type="evidence" value="ECO:0007669"/>
    <property type="project" value="UniProtKB-UniRule"/>
</dbReference>
<keyword evidence="8 9" id="KW-0472">Membrane</keyword>
<dbReference type="eggNOG" id="COG0690">
    <property type="taxonomic scope" value="Bacteria"/>
</dbReference>
<evidence type="ECO:0000313" key="11">
    <source>
        <dbReference type="Proteomes" id="UP000004699"/>
    </source>
</evidence>
<evidence type="ECO:0000256" key="5">
    <source>
        <dbReference type="ARBA" id="ARBA00022927"/>
    </source>
</evidence>
<keyword evidence="4 9" id="KW-0812">Transmembrane</keyword>
<evidence type="ECO:0000313" key="10">
    <source>
        <dbReference type="EMBL" id="EED36081.1"/>
    </source>
</evidence>
<keyword evidence="11" id="KW-1185">Reference proteome</keyword>
<reference evidence="11" key="1">
    <citation type="journal article" date="2013" name="BMC Microbiol.">
        <title>Taxonomy and evolution of bacteriochlorophyll a-containing members of the OM60/NOR5 clade of marine gammaproteobacteria: description of Luminiphilus syltensis gen. nov., sp. nov., reclassification of Haliea rubra as Pseudohaliea rubra gen. nov., comb. nov., and emendation of Chromatocurvus halotolerans.</title>
        <authorList>
            <person name="Spring S."/>
            <person name="Riedel T."/>
            <person name="Sproer C."/>
            <person name="Yan S."/>
            <person name="Harder J."/>
            <person name="Fuchs B.M."/>
        </authorList>
    </citation>
    <scope>NUCLEOTIDE SEQUENCE [LARGE SCALE GENOMIC DNA]</scope>
    <source>
        <strain evidence="11">NOR51-B</strain>
    </source>
</reference>
<dbReference type="PANTHER" id="PTHR33910">
    <property type="entry name" value="PROTEIN TRANSLOCASE SUBUNIT SECE"/>
    <property type="match status" value="1"/>
</dbReference>
<accession>B8KWE8</accession>
<dbReference type="HAMAP" id="MF_00422">
    <property type="entry name" value="SecE"/>
    <property type="match status" value="1"/>
</dbReference>
<dbReference type="HOGENOM" id="CLU_113663_0_1_6"/>
<dbReference type="EMBL" id="DS999411">
    <property type="protein sequence ID" value="EED36081.1"/>
    <property type="molecule type" value="Genomic_DNA"/>
</dbReference>
<evidence type="ECO:0000256" key="3">
    <source>
        <dbReference type="ARBA" id="ARBA00022475"/>
    </source>
</evidence>
<dbReference type="GO" id="GO:0043952">
    <property type="term" value="P:protein transport by the Sec complex"/>
    <property type="evidence" value="ECO:0007669"/>
    <property type="project" value="UniProtKB-UniRule"/>
</dbReference>
<keyword evidence="7 9" id="KW-0811">Translocation</keyword>
<dbReference type="Proteomes" id="UP000004699">
    <property type="component" value="Unassembled WGS sequence"/>
</dbReference>